<dbReference type="Proteomes" id="UP001596514">
    <property type="component" value="Unassembled WGS sequence"/>
</dbReference>
<keyword evidence="3" id="KW-1185">Reference proteome</keyword>
<gene>
    <name evidence="2" type="ORF">ACFQVD_09035</name>
</gene>
<accession>A0ABW2SWK9</accession>
<organism evidence="2 3">
    <name type="scientific">Streptosporangium amethystogenes subsp. fukuiense</name>
    <dbReference type="NCBI Taxonomy" id="698418"/>
    <lineage>
        <taxon>Bacteria</taxon>
        <taxon>Bacillati</taxon>
        <taxon>Actinomycetota</taxon>
        <taxon>Actinomycetes</taxon>
        <taxon>Streptosporangiales</taxon>
        <taxon>Streptosporangiaceae</taxon>
        <taxon>Streptosporangium</taxon>
    </lineage>
</organism>
<proteinExistence type="predicted"/>
<name>A0ABW2SWK9_9ACTN</name>
<reference evidence="3" key="1">
    <citation type="journal article" date="2019" name="Int. J. Syst. Evol. Microbiol.">
        <title>The Global Catalogue of Microorganisms (GCM) 10K type strain sequencing project: providing services to taxonomists for standard genome sequencing and annotation.</title>
        <authorList>
            <consortium name="The Broad Institute Genomics Platform"/>
            <consortium name="The Broad Institute Genome Sequencing Center for Infectious Disease"/>
            <person name="Wu L."/>
            <person name="Ma J."/>
        </authorList>
    </citation>
    <scope>NUCLEOTIDE SEQUENCE [LARGE SCALE GENOMIC DNA]</scope>
    <source>
        <strain evidence="3">JCM 10083</strain>
    </source>
</reference>
<comment type="caution">
    <text evidence="2">The sequence shown here is derived from an EMBL/GenBank/DDBJ whole genome shotgun (WGS) entry which is preliminary data.</text>
</comment>
<evidence type="ECO:0000256" key="1">
    <source>
        <dbReference type="SAM" id="MobiDB-lite"/>
    </source>
</evidence>
<dbReference type="RefSeq" id="WP_343971077.1">
    <property type="nucleotide sequence ID" value="NZ_BAAAGK010000088.1"/>
</dbReference>
<dbReference type="EMBL" id="JBHTEE010000001">
    <property type="protein sequence ID" value="MFC7600242.1"/>
    <property type="molecule type" value="Genomic_DNA"/>
</dbReference>
<sequence length="115" mass="11942">MPAPSGTVVGLRDQFHDASPEHQASLGQYREVAAGLGHVLDDVRAEQDRALARELGEQGAEPDPLLGVPAAGRFVHDQQPGVGEQCLGDAGPAQHAAGEALEPAVGVLGERDHLE</sequence>
<evidence type="ECO:0000313" key="3">
    <source>
        <dbReference type="Proteomes" id="UP001596514"/>
    </source>
</evidence>
<evidence type="ECO:0000313" key="2">
    <source>
        <dbReference type="EMBL" id="MFC7600242.1"/>
    </source>
</evidence>
<protein>
    <submittedName>
        <fullName evidence="2">Uncharacterized protein</fullName>
    </submittedName>
</protein>
<feature type="region of interest" description="Disordered" evidence="1">
    <location>
        <begin position="79"/>
        <end position="115"/>
    </location>
</feature>